<evidence type="ECO:0000313" key="2">
    <source>
        <dbReference type="EMBL" id="KHD86608.1"/>
    </source>
</evidence>
<comment type="caution">
    <text evidence="2">The sequence shown here is derived from an EMBL/GenBank/DDBJ whole genome shotgun (WGS) entry which is preliminary data.</text>
</comment>
<feature type="domain" description="Tn3 transposase DDE" evidence="1">
    <location>
        <begin position="2"/>
        <end position="92"/>
    </location>
</feature>
<dbReference type="GO" id="GO:0006313">
    <property type="term" value="P:DNA transposition"/>
    <property type="evidence" value="ECO:0007669"/>
    <property type="project" value="InterPro"/>
</dbReference>
<dbReference type="EMBL" id="JAAIWK010000003">
    <property type="protein sequence ID" value="NEY19018.1"/>
    <property type="molecule type" value="Genomic_DNA"/>
</dbReference>
<keyword evidence="5" id="KW-1185">Reference proteome</keyword>
<dbReference type="OrthoDB" id="3538665at2"/>
<evidence type="ECO:0000313" key="4">
    <source>
        <dbReference type="Proteomes" id="UP000030588"/>
    </source>
</evidence>
<gene>
    <name evidence="3" type="ORF">G4D61_03415</name>
    <name evidence="2" type="ORF">NG54_01935</name>
</gene>
<dbReference type="AlphaFoldDB" id="A0A0A6VGN6"/>
<dbReference type="Proteomes" id="UP000030588">
    <property type="component" value="Unassembled WGS sequence"/>
</dbReference>
<dbReference type="GO" id="GO:0004803">
    <property type="term" value="F:transposase activity"/>
    <property type="evidence" value="ECO:0007669"/>
    <property type="project" value="InterPro"/>
</dbReference>
<sequence>MTATTNKVEAYNGFSKWLFFGGHGIIADNDPEQQEKSIKYGDLIANAVIFQNVVDMTTAIRQLGKEGHYVDLDDLSVLSPYLMEHIKRFGDYVIDLEEPPQPLDGKLGLEVKTA</sequence>
<dbReference type="InterPro" id="IPR002513">
    <property type="entry name" value="Tn3_Tnp_DDE_dom"/>
</dbReference>
<reference evidence="3 5" key="2">
    <citation type="submission" date="2020-02" db="EMBL/GenBank/DDBJ databases">
        <authorList>
            <person name="Feng H."/>
        </authorList>
    </citation>
    <scope>NUCLEOTIDE SEQUENCE [LARGE SCALE GENOMIC DNA]</scope>
    <source>
        <strain evidence="3 5">Gsoil 114</strain>
    </source>
</reference>
<dbReference type="Pfam" id="PF01526">
    <property type="entry name" value="DDE_Tnp_Tn3"/>
    <property type="match status" value="1"/>
</dbReference>
<evidence type="ECO:0000259" key="1">
    <source>
        <dbReference type="Pfam" id="PF01526"/>
    </source>
</evidence>
<organism evidence="2 4">
    <name type="scientific">Heyndrickxia ginsengihumi</name>
    <dbReference type="NCBI Taxonomy" id="363870"/>
    <lineage>
        <taxon>Bacteria</taxon>
        <taxon>Bacillati</taxon>
        <taxon>Bacillota</taxon>
        <taxon>Bacilli</taxon>
        <taxon>Bacillales</taxon>
        <taxon>Bacillaceae</taxon>
        <taxon>Heyndrickxia</taxon>
    </lineage>
</organism>
<reference evidence="2 4" key="1">
    <citation type="submission" date="2014-10" db="EMBL/GenBank/DDBJ databases">
        <title>Draft genome of phytase producing Bacillus ginsengihumi strain M2.11.</title>
        <authorList>
            <person name="Toymentseva A."/>
            <person name="Boulygina E.A."/>
            <person name="Kazakov S.V."/>
            <person name="Kayumov I."/>
            <person name="Suleimanova A.D."/>
            <person name="Mardanova A.M."/>
            <person name="Maria S.N."/>
            <person name="Sergey M.Y."/>
            <person name="Sharipova M.R."/>
        </authorList>
    </citation>
    <scope>NUCLEOTIDE SEQUENCE [LARGE SCALE GENOMIC DNA]</scope>
    <source>
        <strain evidence="2 4">M2.11</strain>
    </source>
</reference>
<evidence type="ECO:0000313" key="3">
    <source>
        <dbReference type="EMBL" id="NEY19018.1"/>
    </source>
</evidence>
<reference evidence="3 5" key="3">
    <citation type="submission" date="2020-03" db="EMBL/GenBank/DDBJ databases">
        <title>Bacillus aquiflavi sp. nov., isolated from yellow water of strong flavor Chinese baijiu in Yibin region of China.</title>
        <authorList>
            <person name="Xie J."/>
        </authorList>
    </citation>
    <scope>NUCLEOTIDE SEQUENCE [LARGE SCALE GENOMIC DNA]</scope>
    <source>
        <strain evidence="3 5">Gsoil 114</strain>
    </source>
</reference>
<protein>
    <submittedName>
        <fullName evidence="2">Transposase</fullName>
    </submittedName>
</protein>
<dbReference type="STRING" id="363870.NG54_01935"/>
<proteinExistence type="predicted"/>
<dbReference type="EMBL" id="JRUN01000003">
    <property type="protein sequence ID" value="KHD86608.1"/>
    <property type="molecule type" value="Genomic_DNA"/>
</dbReference>
<name>A0A0A6VGN6_9BACI</name>
<evidence type="ECO:0000313" key="5">
    <source>
        <dbReference type="Proteomes" id="UP000476934"/>
    </source>
</evidence>
<dbReference type="Proteomes" id="UP000476934">
    <property type="component" value="Unassembled WGS sequence"/>
</dbReference>
<accession>A0A0A6VGN6</accession>